<evidence type="ECO:0000313" key="4">
    <source>
        <dbReference type="Proteomes" id="UP000018936"/>
    </source>
</evidence>
<keyword evidence="4" id="KW-1185">Reference proteome</keyword>
<dbReference type="EMBL" id="AZIM01000027">
    <property type="protein sequence ID" value="ETE73852.1"/>
    <property type="molecule type" value="Genomic_DNA"/>
</dbReference>
<feature type="region of interest" description="Disordered" evidence="1">
    <location>
        <begin position="158"/>
        <end position="201"/>
    </location>
</feature>
<sequence>MWLFSELSLLSGVTVGAYRYFADIPAQKSLAWPLFFAADSRNIGFETKLLFNQSLLLRSLREEGGKGGGGQAEVKSLEEGLKRPTLPIYHSARVLQLPERSHSSSSFSTSKKRAERWGRGSGERREKSRRLFLLLCIDFACLASPRLALRPGGLEHTTTLSERPWPGRSPIPHLQTLDRGRLEEVEREGEEEEEEEEEADAEGVARELRLKVCTVRFCSSRGSFARLSPSLFLSLSLSLHLAPISLPAFEPEVCPTTNAMPRKSIVEVKVLDVQKRRIPNKHYVSQGDSVVVVVGGGWWAGCRIWPVPGFQMQKRALGALRQGFFSPYGQWGGWERDGERLNWPRACPMAILTEDDGIAVQRIWKGTSLEQRPAQGSPSPPFCNFCVVPFLSGPDFSSVNVVIGAFRLCLCCNFLTSQAGSSYCCLVCVQRLFVLAENPATWGLSLLKRKQWLFSCQICLRTPCFGFHRESRMPALEVSFRQDAEDDRSCLFPGRCLQLIGCCSVSSGEKQNASAE</sequence>
<evidence type="ECO:0000313" key="3">
    <source>
        <dbReference type="EMBL" id="ETE73852.1"/>
    </source>
</evidence>
<gene>
    <name evidence="3" type="primary">Sh3pxd2b</name>
    <name evidence="3" type="ORF">L345_00299</name>
</gene>
<organism evidence="3 4">
    <name type="scientific">Ophiophagus hannah</name>
    <name type="common">King cobra</name>
    <name type="synonym">Naja hannah</name>
    <dbReference type="NCBI Taxonomy" id="8665"/>
    <lineage>
        <taxon>Eukaryota</taxon>
        <taxon>Metazoa</taxon>
        <taxon>Chordata</taxon>
        <taxon>Craniata</taxon>
        <taxon>Vertebrata</taxon>
        <taxon>Euteleostomi</taxon>
        <taxon>Lepidosauria</taxon>
        <taxon>Squamata</taxon>
        <taxon>Bifurcata</taxon>
        <taxon>Unidentata</taxon>
        <taxon>Episquamata</taxon>
        <taxon>Toxicofera</taxon>
        <taxon>Serpentes</taxon>
        <taxon>Colubroidea</taxon>
        <taxon>Elapidae</taxon>
        <taxon>Elapinae</taxon>
        <taxon>Ophiophagus</taxon>
    </lineage>
</organism>
<feature type="non-terminal residue" evidence="3">
    <location>
        <position position="1"/>
    </location>
</feature>
<feature type="chain" id="PRO_5004771518" evidence="2">
    <location>
        <begin position="17"/>
        <end position="516"/>
    </location>
</feature>
<keyword evidence="2" id="KW-0732">Signal</keyword>
<name>V8PIZ5_OPHHA</name>
<dbReference type="AlphaFoldDB" id="V8PIZ5"/>
<evidence type="ECO:0000256" key="1">
    <source>
        <dbReference type="SAM" id="MobiDB-lite"/>
    </source>
</evidence>
<proteinExistence type="predicted"/>
<feature type="compositionally biased region" description="Acidic residues" evidence="1">
    <location>
        <begin position="185"/>
        <end position="201"/>
    </location>
</feature>
<evidence type="ECO:0000256" key="2">
    <source>
        <dbReference type="SAM" id="SignalP"/>
    </source>
</evidence>
<feature type="signal peptide" evidence="2">
    <location>
        <begin position="1"/>
        <end position="16"/>
    </location>
</feature>
<accession>V8PIZ5</accession>
<reference evidence="3 4" key="1">
    <citation type="journal article" date="2013" name="Proc. Natl. Acad. Sci. U.S.A.">
        <title>The king cobra genome reveals dynamic gene evolution and adaptation in the snake venom system.</title>
        <authorList>
            <person name="Vonk F.J."/>
            <person name="Casewell N.R."/>
            <person name="Henkel C.V."/>
            <person name="Heimberg A.M."/>
            <person name="Jansen H.J."/>
            <person name="McCleary R.J."/>
            <person name="Kerkkamp H.M."/>
            <person name="Vos R.A."/>
            <person name="Guerreiro I."/>
            <person name="Calvete J.J."/>
            <person name="Wuster W."/>
            <person name="Woods A.E."/>
            <person name="Logan J.M."/>
            <person name="Harrison R.A."/>
            <person name="Castoe T.A."/>
            <person name="de Koning A.P."/>
            <person name="Pollock D.D."/>
            <person name="Yandell M."/>
            <person name="Calderon D."/>
            <person name="Renjifo C."/>
            <person name="Currier R.B."/>
            <person name="Salgado D."/>
            <person name="Pla D."/>
            <person name="Sanz L."/>
            <person name="Hyder A.S."/>
            <person name="Ribeiro J.M."/>
            <person name="Arntzen J.W."/>
            <person name="van den Thillart G.E."/>
            <person name="Boetzer M."/>
            <person name="Pirovano W."/>
            <person name="Dirks R.P."/>
            <person name="Spaink H.P."/>
            <person name="Duboule D."/>
            <person name="McGlinn E."/>
            <person name="Kini R.M."/>
            <person name="Richardson M.K."/>
        </authorList>
    </citation>
    <scope>NUCLEOTIDE SEQUENCE</scope>
    <source>
        <tissue evidence="3">Blood</tissue>
    </source>
</reference>
<dbReference type="Proteomes" id="UP000018936">
    <property type="component" value="Unassembled WGS sequence"/>
</dbReference>
<comment type="caution">
    <text evidence="3">The sequence shown here is derived from an EMBL/GenBank/DDBJ whole genome shotgun (WGS) entry which is preliminary data.</text>
</comment>
<protein>
    <submittedName>
        <fullName evidence="3">SH3 and PX domain-containing protein 2B</fullName>
    </submittedName>
</protein>
<feature type="region of interest" description="Disordered" evidence="1">
    <location>
        <begin position="100"/>
        <end position="121"/>
    </location>
</feature>